<keyword evidence="10" id="KW-1185">Reference proteome</keyword>
<dbReference type="SUPFAM" id="SSF50993">
    <property type="entry name" value="Peptidase/esterase 'gauge' domain"/>
    <property type="match status" value="1"/>
</dbReference>
<dbReference type="Pfam" id="PF02897">
    <property type="entry name" value="Peptidase_S9_N"/>
    <property type="match status" value="1"/>
</dbReference>
<keyword evidence="3 6" id="KW-0378">Hydrolase</keyword>
<dbReference type="InterPro" id="IPR029058">
    <property type="entry name" value="AB_hydrolase_fold"/>
</dbReference>
<comment type="function">
    <text evidence="5">Serine peptidase whose precise substrate specificity remains unclear. Does not cleave peptides after a arginine or lysine residue. Regulates trans-Golgi network morphology and sorting by regulating the membrane binding of the AP-1 complex. May play a role in the regulation of synaptic vesicle exocytosis.</text>
</comment>
<reference evidence="9" key="1">
    <citation type="submission" date="2023-03" db="EMBL/GenBank/DDBJ databases">
        <authorList>
            <person name="Julca I."/>
        </authorList>
    </citation>
    <scope>NUCLEOTIDE SEQUENCE</scope>
</reference>
<evidence type="ECO:0000313" key="9">
    <source>
        <dbReference type="EMBL" id="CAI9096405.1"/>
    </source>
</evidence>
<feature type="domain" description="Peptidase S9 prolyl oligopeptidase catalytic" evidence="7">
    <location>
        <begin position="592"/>
        <end position="802"/>
    </location>
</feature>
<sequence length="806" mass="91786">MASSAAALVSTTRNTIGKTKLTFKFRLFSISPFSSSSSSSFSTLCRNQQFFTPSHSPPVPKKVPFTVSAHGTKWQDPYHWMSNPNDPDFIDHLRQENSYADAFMKDTEELQRTLYSEMISRMPSEISTPPERWGPWLYYQFIPEGKEYPVLCRKLASGGKSWMKNAVDYMVKGSLKEQILLDWNEVAEMYGYVHVGTCRVSPDNNFLAYTLDVTGDEQFFLQVKDLRRNSVISNHRVEGVVSLAWAQDGSTLFYTLCDQNQRPYRVHCTKIGSDSMNDIHLFEESDSRFCVDITSTKDGKYITVNSNSRTSSEEKLPYSLFFGVYVINAVNPQSEMQRFRKRVSGVQHFLEHHHGFFYFLTNAPLSKDEVFGVGNYYLGRCRAENLHNVENIILPNEDMGFVDMDIFNEHLVLFVNKDGSSSICSIDMRNFSNCEEKMRLDDLNPWFFPLPSDMCSLSPGSNHDFVNAVYRVVLSSPVMPDVIMDYDMSSKTSIVVQQEDMPDMNFRPKCYSQNHKKNELDDIRSRKQKDLKDFSDTYVCEKKEVISHDGIRIPLTILYSKEVHKQGQSPGLLHGYGAYGETTDKSWCPDRLSLLDRGWVFAFADVRGGAGPDPSWHTWGSGLQKLNSIHDFVSCGQYLVDEGYVHEQQLSAIAHSAGCFLLGAAINMYPHMFRAAVLKVPFLDVCNTLLETNLPLTILDYEEFGNPQIESHFCNILKISPYDNIREKFCYPSMLVMSSFNDSRVGIWEAAKWVARVREVTCSMCSSSVILRSNMTGGHFGEGGRFGHCEETAHEYAFLLKSSGYL</sequence>
<dbReference type="EMBL" id="OX459119">
    <property type="protein sequence ID" value="CAI9096405.1"/>
    <property type="molecule type" value="Genomic_DNA"/>
</dbReference>
<dbReference type="GO" id="GO:0009507">
    <property type="term" value="C:chloroplast"/>
    <property type="evidence" value="ECO:0007669"/>
    <property type="project" value="TreeGrafter"/>
</dbReference>
<evidence type="ECO:0000259" key="8">
    <source>
        <dbReference type="Pfam" id="PF02897"/>
    </source>
</evidence>
<evidence type="ECO:0000313" key="10">
    <source>
        <dbReference type="Proteomes" id="UP001161247"/>
    </source>
</evidence>
<evidence type="ECO:0000256" key="6">
    <source>
        <dbReference type="RuleBase" id="RU368024"/>
    </source>
</evidence>
<evidence type="ECO:0000256" key="1">
    <source>
        <dbReference type="ARBA" id="ARBA00005228"/>
    </source>
</evidence>
<comment type="similarity">
    <text evidence="1 6">Belongs to the peptidase S9A family.</text>
</comment>
<dbReference type="PANTHER" id="PTHR11757:SF12">
    <property type="entry name" value="PROLYL ENDOPEPTIDASE"/>
    <property type="match status" value="1"/>
</dbReference>
<proteinExistence type="inferred from homology"/>
<evidence type="ECO:0000256" key="2">
    <source>
        <dbReference type="ARBA" id="ARBA00022670"/>
    </source>
</evidence>
<name>A0AAV1CN15_OLDCO</name>
<keyword evidence="2 6" id="KW-0645">Protease</keyword>
<dbReference type="InterPro" id="IPR023302">
    <property type="entry name" value="Pept_S9A_N"/>
</dbReference>
<keyword evidence="4 6" id="KW-0720">Serine protease</keyword>
<evidence type="ECO:0000259" key="7">
    <source>
        <dbReference type="Pfam" id="PF00326"/>
    </source>
</evidence>
<dbReference type="EC" id="3.4.21.-" evidence="6"/>
<dbReference type="Proteomes" id="UP001161247">
    <property type="component" value="Chromosome 2"/>
</dbReference>
<evidence type="ECO:0000256" key="3">
    <source>
        <dbReference type="ARBA" id="ARBA00022801"/>
    </source>
</evidence>
<dbReference type="Gene3D" id="2.130.10.120">
    <property type="entry name" value="Prolyl oligopeptidase, N-terminal domain"/>
    <property type="match status" value="1"/>
</dbReference>
<dbReference type="AlphaFoldDB" id="A0AAV1CN15"/>
<gene>
    <name evidence="9" type="ORF">OLC1_LOCUS7170</name>
</gene>
<dbReference type="InterPro" id="IPR001375">
    <property type="entry name" value="Peptidase_S9_cat"/>
</dbReference>
<dbReference type="GO" id="GO:0004252">
    <property type="term" value="F:serine-type endopeptidase activity"/>
    <property type="evidence" value="ECO:0007669"/>
    <property type="project" value="UniProtKB-UniRule"/>
</dbReference>
<feature type="domain" description="Peptidase S9A N-terminal" evidence="8">
    <location>
        <begin position="57"/>
        <end position="498"/>
    </location>
</feature>
<evidence type="ECO:0000256" key="5">
    <source>
        <dbReference type="ARBA" id="ARBA00045448"/>
    </source>
</evidence>
<evidence type="ECO:0000256" key="4">
    <source>
        <dbReference type="ARBA" id="ARBA00022825"/>
    </source>
</evidence>
<dbReference type="InterPro" id="IPR051543">
    <property type="entry name" value="Serine_Peptidase_S9A"/>
</dbReference>
<dbReference type="Pfam" id="PF00326">
    <property type="entry name" value="Peptidase_S9"/>
    <property type="match status" value="1"/>
</dbReference>
<dbReference type="PANTHER" id="PTHR11757">
    <property type="entry name" value="PROTEASE FAMILY S9A OLIGOPEPTIDASE"/>
    <property type="match status" value="1"/>
</dbReference>
<dbReference type="InterPro" id="IPR002470">
    <property type="entry name" value="Peptidase_S9A"/>
</dbReference>
<accession>A0AAV1CN15</accession>
<dbReference type="Gene3D" id="3.40.50.1820">
    <property type="entry name" value="alpha/beta hydrolase"/>
    <property type="match status" value="2"/>
</dbReference>
<dbReference type="SUPFAM" id="SSF53474">
    <property type="entry name" value="alpha/beta-Hydrolases"/>
    <property type="match status" value="1"/>
</dbReference>
<dbReference type="GO" id="GO:0006508">
    <property type="term" value="P:proteolysis"/>
    <property type="evidence" value="ECO:0007669"/>
    <property type="project" value="UniProtKB-KW"/>
</dbReference>
<protein>
    <recommendedName>
        <fullName evidence="6">Prolyl endopeptidase</fullName>
        <ecNumber evidence="6">3.4.21.-</ecNumber>
    </recommendedName>
</protein>
<dbReference type="PRINTS" id="PR00862">
    <property type="entry name" value="PROLIGOPTASE"/>
</dbReference>
<organism evidence="9 10">
    <name type="scientific">Oldenlandia corymbosa var. corymbosa</name>
    <dbReference type="NCBI Taxonomy" id="529605"/>
    <lineage>
        <taxon>Eukaryota</taxon>
        <taxon>Viridiplantae</taxon>
        <taxon>Streptophyta</taxon>
        <taxon>Embryophyta</taxon>
        <taxon>Tracheophyta</taxon>
        <taxon>Spermatophyta</taxon>
        <taxon>Magnoliopsida</taxon>
        <taxon>eudicotyledons</taxon>
        <taxon>Gunneridae</taxon>
        <taxon>Pentapetalae</taxon>
        <taxon>asterids</taxon>
        <taxon>lamiids</taxon>
        <taxon>Gentianales</taxon>
        <taxon>Rubiaceae</taxon>
        <taxon>Rubioideae</taxon>
        <taxon>Spermacoceae</taxon>
        <taxon>Hedyotis-Oldenlandia complex</taxon>
        <taxon>Oldenlandia</taxon>
    </lineage>
</organism>